<keyword evidence="8" id="KW-1185">Reference proteome</keyword>
<evidence type="ECO:0000256" key="3">
    <source>
        <dbReference type="RuleBase" id="RU362119"/>
    </source>
</evidence>
<gene>
    <name evidence="7" type="ORF">LY90DRAFT_676492</name>
</gene>
<dbReference type="SUPFAM" id="SSF56300">
    <property type="entry name" value="Metallo-dependent phosphatases"/>
    <property type="match status" value="1"/>
</dbReference>
<proteinExistence type="inferred from homology"/>
<dbReference type="GO" id="GO:0009166">
    <property type="term" value="P:nucleotide catabolic process"/>
    <property type="evidence" value="ECO:0007669"/>
    <property type="project" value="InterPro"/>
</dbReference>
<dbReference type="InterPro" id="IPR006179">
    <property type="entry name" value="5_nucleotidase/apyrase"/>
</dbReference>
<dbReference type="Pfam" id="PF02872">
    <property type="entry name" value="5_nucleotid_C"/>
    <property type="match status" value="1"/>
</dbReference>
<dbReference type="Proteomes" id="UP000193920">
    <property type="component" value="Unassembled WGS sequence"/>
</dbReference>
<comment type="similarity">
    <text evidence="1 3">Belongs to the 5'-nucleotidase family.</text>
</comment>
<feature type="compositionally biased region" description="Acidic residues" evidence="4">
    <location>
        <begin position="587"/>
        <end position="596"/>
    </location>
</feature>
<feature type="chain" id="PRO_5011825333" evidence="3">
    <location>
        <begin position="21"/>
        <end position="596"/>
    </location>
</feature>
<dbReference type="Pfam" id="PF00149">
    <property type="entry name" value="Metallophos"/>
    <property type="match status" value="1"/>
</dbReference>
<reference evidence="7 8" key="1">
    <citation type="submission" date="2016-08" db="EMBL/GenBank/DDBJ databases">
        <title>A Parts List for Fungal Cellulosomes Revealed by Comparative Genomics.</title>
        <authorList>
            <consortium name="DOE Joint Genome Institute"/>
            <person name="Haitjema C.H."/>
            <person name="Gilmore S.P."/>
            <person name="Henske J.K."/>
            <person name="Solomon K.V."/>
            <person name="De Groot R."/>
            <person name="Kuo A."/>
            <person name="Mondo S.J."/>
            <person name="Salamov A.A."/>
            <person name="Labutti K."/>
            <person name="Zhao Z."/>
            <person name="Chiniquy J."/>
            <person name="Barry K."/>
            <person name="Brewer H.M."/>
            <person name="Purvine S.O."/>
            <person name="Wright A.T."/>
            <person name="Boxma B."/>
            <person name="Van Alen T."/>
            <person name="Hackstein J.H."/>
            <person name="Baker S.E."/>
            <person name="Grigoriev I.V."/>
            <person name="O'Malley M.A."/>
        </authorList>
    </citation>
    <scope>NUCLEOTIDE SEQUENCE [LARGE SCALE GENOMIC DNA]</scope>
    <source>
        <strain evidence="7 8">G1</strain>
    </source>
</reference>
<dbReference type="InterPro" id="IPR004843">
    <property type="entry name" value="Calcineurin-like_PHP"/>
</dbReference>
<evidence type="ECO:0000259" key="5">
    <source>
        <dbReference type="Pfam" id="PF00149"/>
    </source>
</evidence>
<dbReference type="PANTHER" id="PTHR11575:SF24">
    <property type="entry name" value="5'-NUCLEOTIDASE"/>
    <property type="match status" value="1"/>
</dbReference>
<dbReference type="InterPro" id="IPR036907">
    <property type="entry name" value="5'-Nucleotdase_C_sf"/>
</dbReference>
<keyword evidence="3" id="KW-0547">Nucleotide-binding</keyword>
<feature type="compositionally biased region" description="Low complexity" evidence="4">
    <location>
        <begin position="552"/>
        <end position="562"/>
    </location>
</feature>
<dbReference type="InterPro" id="IPR008334">
    <property type="entry name" value="5'-Nucleotdase_C"/>
</dbReference>
<evidence type="ECO:0000256" key="1">
    <source>
        <dbReference type="ARBA" id="ARBA00006654"/>
    </source>
</evidence>
<keyword evidence="2 3" id="KW-0732">Signal</keyword>
<keyword evidence="3" id="KW-0378">Hydrolase</keyword>
<feature type="region of interest" description="Disordered" evidence="4">
    <location>
        <begin position="540"/>
        <end position="596"/>
    </location>
</feature>
<dbReference type="SUPFAM" id="SSF55816">
    <property type="entry name" value="5'-nucleotidase (syn. UDP-sugar hydrolase), C-terminal domain"/>
    <property type="match status" value="1"/>
</dbReference>
<name>A0A1Y2AEL3_9FUNG</name>
<protein>
    <submittedName>
        <fullName evidence="7">Metallo-dependent phosphatase</fullName>
    </submittedName>
</protein>
<dbReference type="InterPro" id="IPR029052">
    <property type="entry name" value="Metallo-depent_PP-like"/>
</dbReference>
<accession>A0A1Y2AEL3</accession>
<dbReference type="GO" id="GO:0000166">
    <property type="term" value="F:nucleotide binding"/>
    <property type="evidence" value="ECO:0007669"/>
    <property type="project" value="UniProtKB-KW"/>
</dbReference>
<dbReference type="PANTHER" id="PTHR11575">
    <property type="entry name" value="5'-NUCLEOTIDASE-RELATED"/>
    <property type="match status" value="1"/>
</dbReference>
<dbReference type="STRING" id="1754190.A0A1Y2AEL3"/>
<dbReference type="AlphaFoldDB" id="A0A1Y2AEL3"/>
<sequence>MKSFIYSLTLIIFFFGLISGKVPDKDIIILYTNDVHCGISGSIGYAGLAYYRNELITKKTPYVALVDSGDHVQGGAVGTISEGDYIIDIMNAIGYDVATPGNHEFDYGMEKFNSFVKNLSCGYISCNFRNIETGKLVLPSYQILEFGDIKVGFVGISTPESIIKSTPTYFMNAEGEFIYDFDGDYDYNDDENRTPSKFYETIQEAVDSVRAEGVDYVIALGHLGESVGIKEWGALEVVAHTTGIDAFIDGHSHEVTPCLIQKNRNGEDVPITQSGTKLRYVGQVTIGTDGQIKTELIGSDQITSKDEKINELVEKIELTLNDKVTEIDIDLVIADKNGKQLIRNHETNLANLITDAYLDEAKEFGGADIALCNGGSIRAPIKAGNVSFGNIMDTMPFNDNSCIVEMPGQAIMDSLEMSIRYYPVESGGFLHFSGLTFTLDPEVESSVEVDSRNMFSSVAGERRAKNILVNGKPIDPEKKYRVVGDTYTLVDNGDGHVFNNSTVINSYLSTSNEILITYIKKLSQEDFERYREPQGRIIIASSSTQTEKEEPTTTISEESTQTLFDNDSESENESDNEIEIETVGGDDIIEVESDNE</sequence>
<evidence type="ECO:0000259" key="6">
    <source>
        <dbReference type="Pfam" id="PF02872"/>
    </source>
</evidence>
<feature type="compositionally biased region" description="Acidic residues" evidence="4">
    <location>
        <begin position="566"/>
        <end position="580"/>
    </location>
</feature>
<dbReference type="GO" id="GO:0016787">
    <property type="term" value="F:hydrolase activity"/>
    <property type="evidence" value="ECO:0007669"/>
    <property type="project" value="UniProtKB-KW"/>
</dbReference>
<organism evidence="7 8">
    <name type="scientific">Neocallimastix californiae</name>
    <dbReference type="NCBI Taxonomy" id="1754190"/>
    <lineage>
        <taxon>Eukaryota</taxon>
        <taxon>Fungi</taxon>
        <taxon>Fungi incertae sedis</taxon>
        <taxon>Chytridiomycota</taxon>
        <taxon>Chytridiomycota incertae sedis</taxon>
        <taxon>Neocallimastigomycetes</taxon>
        <taxon>Neocallimastigales</taxon>
        <taxon>Neocallimastigaceae</taxon>
        <taxon>Neocallimastix</taxon>
    </lineage>
</organism>
<evidence type="ECO:0000256" key="4">
    <source>
        <dbReference type="SAM" id="MobiDB-lite"/>
    </source>
</evidence>
<dbReference type="EMBL" id="MCOG01000276">
    <property type="protein sequence ID" value="ORY20926.1"/>
    <property type="molecule type" value="Genomic_DNA"/>
</dbReference>
<evidence type="ECO:0000256" key="2">
    <source>
        <dbReference type="ARBA" id="ARBA00022729"/>
    </source>
</evidence>
<feature type="domain" description="5'-Nucleotidase C-terminal" evidence="6">
    <location>
        <begin position="343"/>
        <end position="495"/>
    </location>
</feature>
<feature type="domain" description="Calcineurin-like phosphoesterase" evidence="5">
    <location>
        <begin position="29"/>
        <end position="254"/>
    </location>
</feature>
<feature type="signal peptide" evidence="3">
    <location>
        <begin position="1"/>
        <end position="20"/>
    </location>
</feature>
<comment type="caution">
    <text evidence="7">The sequence shown here is derived from an EMBL/GenBank/DDBJ whole genome shotgun (WGS) entry which is preliminary data.</text>
</comment>
<dbReference type="Gene3D" id="3.60.21.10">
    <property type="match status" value="1"/>
</dbReference>
<dbReference type="Gene3D" id="3.90.780.10">
    <property type="entry name" value="5'-Nucleotidase, C-terminal domain"/>
    <property type="match status" value="1"/>
</dbReference>
<evidence type="ECO:0000313" key="8">
    <source>
        <dbReference type="Proteomes" id="UP000193920"/>
    </source>
</evidence>
<dbReference type="OrthoDB" id="10252235at2759"/>
<dbReference type="PRINTS" id="PR01607">
    <property type="entry name" value="APYRASEFAMLY"/>
</dbReference>
<evidence type="ECO:0000313" key="7">
    <source>
        <dbReference type="EMBL" id="ORY20926.1"/>
    </source>
</evidence>